<dbReference type="EMBL" id="PQFF01000031">
    <property type="protein sequence ID" value="RHZ87559.1"/>
    <property type="molecule type" value="Genomic_DNA"/>
</dbReference>
<sequence length="189" mass="22109">MASLPFIIEEYIVKTNERLNKKPFSFETLSSVSHGSKVIIRSLSYGTIDNYIVYPLSTTDMKKFYTLLLQLSLSCRWTFQWVNKPEAEELFNFLNLYLKLPDRRLLGDSILKDQIGVILTFDNWTNVHNEQLLGTVTFTSEGQPYTVTPLVRYNNVKGRRRNEKIDYVYKLTGAFYKPNRNQTVVCLWT</sequence>
<dbReference type="Proteomes" id="UP000266861">
    <property type="component" value="Unassembled WGS sequence"/>
</dbReference>
<evidence type="ECO:0000313" key="2">
    <source>
        <dbReference type="Proteomes" id="UP000266861"/>
    </source>
</evidence>
<reference evidence="1 2" key="1">
    <citation type="submission" date="2018-08" db="EMBL/GenBank/DDBJ databases">
        <title>Genome and evolution of the arbuscular mycorrhizal fungus Diversispora epigaea (formerly Glomus versiforme) and its bacterial endosymbionts.</title>
        <authorList>
            <person name="Sun X."/>
            <person name="Fei Z."/>
            <person name="Harrison M."/>
        </authorList>
    </citation>
    <scope>NUCLEOTIDE SEQUENCE [LARGE SCALE GENOMIC DNA]</scope>
    <source>
        <strain evidence="1 2">IT104</strain>
    </source>
</reference>
<evidence type="ECO:0000313" key="1">
    <source>
        <dbReference type="EMBL" id="RHZ87559.1"/>
    </source>
</evidence>
<protein>
    <submittedName>
        <fullName evidence="1">Uncharacterized protein</fullName>
    </submittedName>
</protein>
<comment type="caution">
    <text evidence="1">The sequence shown here is derived from an EMBL/GenBank/DDBJ whole genome shotgun (WGS) entry which is preliminary data.</text>
</comment>
<dbReference type="OrthoDB" id="2434872at2759"/>
<accession>A0A397JGY7</accession>
<keyword evidence="2" id="KW-1185">Reference proteome</keyword>
<gene>
    <name evidence="1" type="ORF">Glove_33g59</name>
</gene>
<proteinExistence type="predicted"/>
<dbReference type="AlphaFoldDB" id="A0A397JGY7"/>
<name>A0A397JGY7_9GLOM</name>
<organism evidence="1 2">
    <name type="scientific">Diversispora epigaea</name>
    <dbReference type="NCBI Taxonomy" id="1348612"/>
    <lineage>
        <taxon>Eukaryota</taxon>
        <taxon>Fungi</taxon>
        <taxon>Fungi incertae sedis</taxon>
        <taxon>Mucoromycota</taxon>
        <taxon>Glomeromycotina</taxon>
        <taxon>Glomeromycetes</taxon>
        <taxon>Diversisporales</taxon>
        <taxon>Diversisporaceae</taxon>
        <taxon>Diversispora</taxon>
    </lineage>
</organism>